<dbReference type="AlphaFoldDB" id="A0A1J0VTX1"/>
<dbReference type="EMBL" id="CP018082">
    <property type="protein sequence ID" value="APE35383.1"/>
    <property type="molecule type" value="Genomic_DNA"/>
</dbReference>
<gene>
    <name evidence="1" type="ORF">BOX37_17100</name>
</gene>
<organism evidence="1 2">
    <name type="scientific">Nocardia mangyaensis</name>
    <dbReference type="NCBI Taxonomy" id="2213200"/>
    <lineage>
        <taxon>Bacteria</taxon>
        <taxon>Bacillati</taxon>
        <taxon>Actinomycetota</taxon>
        <taxon>Actinomycetes</taxon>
        <taxon>Mycobacteriales</taxon>
        <taxon>Nocardiaceae</taxon>
        <taxon>Nocardia</taxon>
    </lineage>
</organism>
<dbReference type="InterPro" id="IPR029063">
    <property type="entry name" value="SAM-dependent_MTases_sf"/>
</dbReference>
<reference evidence="1" key="1">
    <citation type="submission" date="2016-11" db="EMBL/GenBank/DDBJ databases">
        <authorList>
            <person name="Jaros S."/>
            <person name="Januszkiewicz K."/>
            <person name="Wedrychowicz H."/>
        </authorList>
    </citation>
    <scope>NUCLEOTIDE SEQUENCE [LARGE SCALE GENOMIC DNA]</scope>
    <source>
        <strain evidence="1">Y48</strain>
    </source>
</reference>
<dbReference type="SUPFAM" id="SSF53335">
    <property type="entry name" value="S-adenosyl-L-methionine-dependent methyltransferases"/>
    <property type="match status" value="1"/>
</dbReference>
<sequence>MASVGAGHAREAHGSTAVRSGTLKSYFAVDQDLDSLHVAEKDYGVIPVHSSVRGICEQGSIAEQVDLILAGGLYDYLTERTAIPLTRCLIDSLAPGGVLHIANIVRGFGDAALLEAVMDWPLVHRDEQDMRALLSEVATDRIDTITLHRDPDDVMTFMEVHLR</sequence>
<dbReference type="KEGG" id="nsl:BOX37_17100"/>
<proteinExistence type="predicted"/>
<dbReference type="Proteomes" id="UP000183810">
    <property type="component" value="Chromosome"/>
</dbReference>
<evidence type="ECO:0000313" key="2">
    <source>
        <dbReference type="Proteomes" id="UP000183810"/>
    </source>
</evidence>
<dbReference type="Gene3D" id="3.40.50.150">
    <property type="entry name" value="Vaccinia Virus protein VP39"/>
    <property type="match status" value="1"/>
</dbReference>
<accession>A0A1J0VTX1</accession>
<evidence type="ECO:0000313" key="1">
    <source>
        <dbReference type="EMBL" id="APE35383.1"/>
    </source>
</evidence>
<keyword evidence="2" id="KW-1185">Reference proteome</keyword>
<name>A0A1J0VTX1_9NOCA</name>
<protein>
    <submittedName>
        <fullName evidence="1">Uncharacterized protein</fullName>
    </submittedName>
</protein>